<keyword evidence="2" id="KW-0812">Transmembrane</keyword>
<keyword evidence="2" id="KW-0472">Membrane</keyword>
<dbReference type="SUPFAM" id="SSF52009">
    <property type="entry name" value="Phosphohistidine domain"/>
    <property type="match status" value="1"/>
</dbReference>
<dbReference type="Gene3D" id="3.30.1490.20">
    <property type="entry name" value="ATP-grasp fold, A domain"/>
    <property type="match status" value="1"/>
</dbReference>
<feature type="domain" description="Pyruvate phosphate dikinase AMP/ATP-binding" evidence="4">
    <location>
        <begin position="602"/>
        <end position="659"/>
    </location>
</feature>
<dbReference type="InterPro" id="IPR013815">
    <property type="entry name" value="ATP_grasp_subdomain_1"/>
</dbReference>
<name>A0A8S1GVD1_9PELO</name>
<evidence type="ECO:0000313" key="5">
    <source>
        <dbReference type="EMBL" id="CAD6187074.1"/>
    </source>
</evidence>
<feature type="domain" description="Pyruvate phosphate dikinase AMP/ATP-binding" evidence="4">
    <location>
        <begin position="389"/>
        <end position="597"/>
    </location>
</feature>
<keyword evidence="2" id="KW-1133">Transmembrane helix</keyword>
<dbReference type="InterPro" id="IPR008279">
    <property type="entry name" value="PEP-util_enz_mobile_dom"/>
</dbReference>
<comment type="similarity">
    <text evidence="1">Belongs to the PEP-utilizing enzyme family.</text>
</comment>
<feature type="domain" description="PEP-utilising enzyme mobile" evidence="3">
    <location>
        <begin position="1150"/>
        <end position="1220"/>
    </location>
</feature>
<dbReference type="InterPro" id="IPR051549">
    <property type="entry name" value="PEP_Utilizing_Enz"/>
</dbReference>
<dbReference type="Pfam" id="PF00391">
    <property type="entry name" value="PEP-utilizers"/>
    <property type="match status" value="1"/>
</dbReference>
<accession>A0A8S1GVD1</accession>
<dbReference type="PANTHER" id="PTHR43615">
    <property type="entry name" value="PHOSPHOENOLPYRUVATE SYNTHASE-RELATED"/>
    <property type="match status" value="1"/>
</dbReference>
<evidence type="ECO:0000259" key="3">
    <source>
        <dbReference type="Pfam" id="PF00391"/>
    </source>
</evidence>
<gene>
    <name evidence="5" type="ORF">CAUJ_LOCUS2993</name>
</gene>
<sequence length="1230" mass="139164">MLIILIPLLWKLPWIIVFYAPIYWFLQWRKPVKSYTADDTTIHRILESNEEEREQEKSHDKQVLTIDGSSPDGQFIYIQVLTKNNRHEAFVAVSQGGNLYQNRFSSAVGNDAGVVSCGPLNLELRVPFQRWRVSFRGYLKGPDEQQHFVCVGGWWKALSNARTFYSNMGLKPLATELRKNKLGISTNIKLIERFRTAKLLTQLGELHLEVKINDEAIQHRFRGVWEKIPLDLIDNSQQITFFLEDGNAVSHKVTSYDNHTVTLEHGLFFTSNHKVRSIKLKQIEALDSSNLIPIDFDVKKEKPTFQLRKDKTLSSFSYTRSDGRLVDVAVVKVVHGLSNGLAFISNVRETLQDIPEITNIETFPAYFASTNERNRFVLPFSHRACQDKSLAGGKGANLARLQCITKGFQVPPGLVVTTTAFNHHISSLEKLIKQLETPAESNEFYVKIGHEIEGKLRDSSVSESLLEEILEHLPESEYYAVRSSAVGEDGADLSSAGQLESYLDVRKDAIVEKLKLCWASNFRTEVISYRRNYGQQLNPPMAVVIQEMSRNGVAGVMFTADPVKNDPGRLLINALKGCGELIVSGAETPDEISLHRIFNKIEKPENCCLSNEEISKLRNVGEHLENVFGKPQDVEFVVRDRKVFVVQTRDVTGLDKESHFELYNEFDTPMYLDKEALTNANVGEVLAAPMTPFECNTLIPLYDKSITAMSLRQVNGRVPAHFCMTFAVRHRKTFMNLGEAMLQTWENLKKDEITDYVFAGEKLFTEEMFKDAEQRYGYLSPLFPIKMMFDMLKMTFYTSYKILKRVEQIEKDIKAVAPNCDLDVHSMFKLFEKQSLLLQSALYSHGMLSMFSSFTYVIVGMLIRGSDSGTLSADNLSDIANVFSNNTRTDVISADVPSSLKKLAKAVREDGLEEEFTKSEGEQALKVIEDRGKVSKELLARFLRIHGHRGPKELFLDAVTWAEDTDLLVHTLKSMLACPEMAEKLIENTDDIIDTLKCKPTGLRRTLLKYFIGQTHRGVAFRETAKNYLVSSTHETRKSLRAIGEKLHRMGYLPDPKLTFQMTLDELKELSVSRSAKLVSRAIRRKNFAHHFEGLQFPMVVYGKMEPIKTEEAAVYTEKSVTLTGTTVCEGIIIARARVAKNLDEARETKPGEILITRYTDICWSPFFPIIKGIVTEIGGLLSHGAVVAREYGLPSLIAVTNATNVFRTGDLVELNAIKGTISRVEEIEN</sequence>
<feature type="transmembrane region" description="Helical" evidence="2">
    <location>
        <begin position="6"/>
        <end position="26"/>
    </location>
</feature>
<evidence type="ECO:0000256" key="2">
    <source>
        <dbReference type="SAM" id="Phobius"/>
    </source>
</evidence>
<dbReference type="Proteomes" id="UP000835052">
    <property type="component" value="Unassembled WGS sequence"/>
</dbReference>
<organism evidence="5 6">
    <name type="scientific">Caenorhabditis auriculariae</name>
    <dbReference type="NCBI Taxonomy" id="2777116"/>
    <lineage>
        <taxon>Eukaryota</taxon>
        <taxon>Metazoa</taxon>
        <taxon>Ecdysozoa</taxon>
        <taxon>Nematoda</taxon>
        <taxon>Chromadorea</taxon>
        <taxon>Rhabditida</taxon>
        <taxon>Rhabditina</taxon>
        <taxon>Rhabditomorpha</taxon>
        <taxon>Rhabditoidea</taxon>
        <taxon>Rhabditidae</taxon>
        <taxon>Peloderinae</taxon>
        <taxon>Caenorhabditis</taxon>
    </lineage>
</organism>
<dbReference type="GO" id="GO:0016301">
    <property type="term" value="F:kinase activity"/>
    <property type="evidence" value="ECO:0007669"/>
    <property type="project" value="InterPro"/>
</dbReference>
<evidence type="ECO:0008006" key="7">
    <source>
        <dbReference type="Google" id="ProtNLM"/>
    </source>
</evidence>
<comment type="caution">
    <text evidence="5">The sequence shown here is derived from an EMBL/GenBank/DDBJ whole genome shotgun (WGS) entry which is preliminary data.</text>
</comment>
<dbReference type="Gene3D" id="3.30.470.20">
    <property type="entry name" value="ATP-grasp fold, B domain"/>
    <property type="match status" value="2"/>
</dbReference>
<dbReference type="GO" id="GO:0005524">
    <property type="term" value="F:ATP binding"/>
    <property type="evidence" value="ECO:0007669"/>
    <property type="project" value="InterPro"/>
</dbReference>
<evidence type="ECO:0000259" key="4">
    <source>
        <dbReference type="Pfam" id="PF01326"/>
    </source>
</evidence>
<dbReference type="InterPro" id="IPR002192">
    <property type="entry name" value="PPDK_AMP/ATP-bd"/>
</dbReference>
<dbReference type="Pfam" id="PF01326">
    <property type="entry name" value="PPDK_N"/>
    <property type="match status" value="2"/>
</dbReference>
<dbReference type="InterPro" id="IPR036637">
    <property type="entry name" value="Phosphohistidine_dom_sf"/>
</dbReference>
<reference evidence="5" key="1">
    <citation type="submission" date="2020-10" db="EMBL/GenBank/DDBJ databases">
        <authorList>
            <person name="Kikuchi T."/>
        </authorList>
    </citation>
    <scope>NUCLEOTIDE SEQUENCE</scope>
    <source>
        <strain evidence="5">NKZ352</strain>
    </source>
</reference>
<proteinExistence type="inferred from homology"/>
<protein>
    <recommendedName>
        <fullName evidence="7">Phosphoenolpyruvate synthase</fullName>
    </recommendedName>
</protein>
<dbReference type="Gene3D" id="3.50.30.10">
    <property type="entry name" value="Phosphohistidine domain"/>
    <property type="match status" value="1"/>
</dbReference>
<keyword evidence="6" id="KW-1185">Reference proteome</keyword>
<dbReference type="SUPFAM" id="SSF56059">
    <property type="entry name" value="Glutathione synthetase ATP-binding domain-like"/>
    <property type="match status" value="1"/>
</dbReference>
<dbReference type="OrthoDB" id="6123450at2759"/>
<evidence type="ECO:0000313" key="6">
    <source>
        <dbReference type="Proteomes" id="UP000835052"/>
    </source>
</evidence>
<evidence type="ECO:0000256" key="1">
    <source>
        <dbReference type="ARBA" id="ARBA00007837"/>
    </source>
</evidence>
<dbReference type="AlphaFoldDB" id="A0A8S1GVD1"/>
<dbReference type="PANTHER" id="PTHR43615:SF1">
    <property type="entry name" value="PPDK_N DOMAIN-CONTAINING PROTEIN"/>
    <property type="match status" value="1"/>
</dbReference>
<dbReference type="EMBL" id="CAJGYM010000005">
    <property type="protein sequence ID" value="CAD6187074.1"/>
    <property type="molecule type" value="Genomic_DNA"/>
</dbReference>